<dbReference type="OrthoDB" id="3257981at2759"/>
<comment type="caution">
    <text evidence="1">The sequence shown here is derived from an EMBL/GenBank/DDBJ whole genome shotgun (WGS) entry which is preliminary data.</text>
</comment>
<organism evidence="1 2">
    <name type="scientific">Cylindrodendrum hubeiense</name>
    <dbReference type="NCBI Taxonomy" id="595255"/>
    <lineage>
        <taxon>Eukaryota</taxon>
        <taxon>Fungi</taxon>
        <taxon>Dikarya</taxon>
        <taxon>Ascomycota</taxon>
        <taxon>Pezizomycotina</taxon>
        <taxon>Sordariomycetes</taxon>
        <taxon>Hypocreomycetidae</taxon>
        <taxon>Hypocreales</taxon>
        <taxon>Nectriaceae</taxon>
        <taxon>Cylindrodendrum</taxon>
    </lineage>
</organism>
<evidence type="ECO:0000313" key="2">
    <source>
        <dbReference type="Proteomes" id="UP000722485"/>
    </source>
</evidence>
<evidence type="ECO:0000313" key="1">
    <source>
        <dbReference type="EMBL" id="KAF7555911.1"/>
    </source>
</evidence>
<dbReference type="AlphaFoldDB" id="A0A9P5HHT8"/>
<gene>
    <name evidence="1" type="ORF">G7Z17_g1835</name>
</gene>
<proteinExistence type="predicted"/>
<reference evidence="1" key="1">
    <citation type="submission" date="2020-03" db="EMBL/GenBank/DDBJ databases">
        <title>Draft Genome Sequence of Cylindrodendrum hubeiense.</title>
        <authorList>
            <person name="Buettner E."/>
            <person name="Kellner H."/>
        </authorList>
    </citation>
    <scope>NUCLEOTIDE SEQUENCE</scope>
    <source>
        <strain evidence="1">IHI 201604</strain>
    </source>
</reference>
<keyword evidence="2" id="KW-1185">Reference proteome</keyword>
<dbReference type="Proteomes" id="UP000722485">
    <property type="component" value="Unassembled WGS sequence"/>
</dbReference>
<protein>
    <submittedName>
        <fullName evidence="1">Uncharacterized protein</fullName>
    </submittedName>
</protein>
<name>A0A9P5HHT8_9HYPO</name>
<dbReference type="EMBL" id="JAANBB010000016">
    <property type="protein sequence ID" value="KAF7555911.1"/>
    <property type="molecule type" value="Genomic_DNA"/>
</dbReference>
<accession>A0A9P5HHT8</accession>
<sequence length="183" mass="20110">MILMVPDDCVTSGDNLHWMVDPEKSKRMAVCYNGHTFFVGFPTFSGYTSSDNPRGVKLWALPGGENDIMDGERWGGLTLKDIVISVYEGYRMNGYKNGATVKLSDAVDVKGAKTEAILGNGVRTPGYVPIPICTEGRLWSEAKHLFENSLEALFKNPDKAWDGGSYPCGEGILSKEEKAAFKF</sequence>